<feature type="compositionally biased region" description="Acidic residues" evidence="1">
    <location>
        <begin position="454"/>
        <end position="470"/>
    </location>
</feature>
<gene>
    <name evidence="2" type="ORF">KFE25_005412</name>
</gene>
<dbReference type="AlphaFoldDB" id="A0A8J5XPI7"/>
<protein>
    <submittedName>
        <fullName evidence="2">Uncharacterized protein</fullName>
    </submittedName>
</protein>
<name>A0A8J5XPI7_DIALT</name>
<keyword evidence="3" id="KW-1185">Reference proteome</keyword>
<dbReference type="EMBL" id="JAGTXO010000009">
    <property type="protein sequence ID" value="KAG8465842.1"/>
    <property type="molecule type" value="Genomic_DNA"/>
</dbReference>
<proteinExistence type="predicted"/>
<dbReference type="Proteomes" id="UP000751190">
    <property type="component" value="Unassembled WGS sequence"/>
</dbReference>
<comment type="caution">
    <text evidence="2">The sequence shown here is derived from an EMBL/GenBank/DDBJ whole genome shotgun (WGS) entry which is preliminary data.</text>
</comment>
<reference evidence="2" key="1">
    <citation type="submission" date="2021-05" db="EMBL/GenBank/DDBJ databases">
        <title>The genome of the haptophyte Pavlova lutheri (Diacronema luteri, Pavlovales) - a model for lipid biosynthesis in eukaryotic algae.</title>
        <authorList>
            <person name="Hulatt C.J."/>
            <person name="Posewitz M.C."/>
        </authorList>
    </citation>
    <scope>NUCLEOTIDE SEQUENCE</scope>
    <source>
        <strain evidence="2">NIVA-4/92</strain>
    </source>
</reference>
<dbReference type="OrthoDB" id="10581962at2759"/>
<feature type="region of interest" description="Disordered" evidence="1">
    <location>
        <begin position="436"/>
        <end position="470"/>
    </location>
</feature>
<evidence type="ECO:0000313" key="2">
    <source>
        <dbReference type="EMBL" id="KAG8465842.1"/>
    </source>
</evidence>
<organism evidence="2 3">
    <name type="scientific">Diacronema lutheri</name>
    <name type="common">Unicellular marine alga</name>
    <name type="synonym">Monochrysis lutheri</name>
    <dbReference type="NCBI Taxonomy" id="2081491"/>
    <lineage>
        <taxon>Eukaryota</taxon>
        <taxon>Haptista</taxon>
        <taxon>Haptophyta</taxon>
        <taxon>Pavlovophyceae</taxon>
        <taxon>Pavlovales</taxon>
        <taxon>Pavlovaceae</taxon>
        <taxon>Diacronema</taxon>
    </lineage>
</organism>
<sequence length="470" mass="49755">MGAVLNSAGVTLREELVLDISPAGAGQAGAIDAPAVIVLAGLTRRCESPHVVREALADCVAGRASVVAVLQHYDAGHFPASASWMGGQRYEKLPDSFEACAQLFEQVARGSGSACRLVLGRQWFTQVRPHACTGAAPVVPNVDRATIQTVALGRAYEWAVALAPGARAYVRARLDMAFCAPDLRGGVALPRRTLVADSEADLVTGGRFVYDLGAIMSADAAAQYFAAWRVWLPLNCSNTCYAGAGDVDADAVKPTLAVLCSGEVPLSKWLGQAALAPSHRMQRGVVIKADAGKSLRTVSLLFRKQRMRVCRPGFPRGLSPPRGAKLWACVRPGARGCKQWRKNRCYMMSAAVKRGVVWLPPATPEDAGPRDGRTRRVCRSASSSTVCSLHNVQARSARLAGRTVPWLALARASTAKACMASGWNASRVALFLRSKGLSSSEGESAREDTVLAEAADEDEGEDGTGEADAG</sequence>
<evidence type="ECO:0000256" key="1">
    <source>
        <dbReference type="SAM" id="MobiDB-lite"/>
    </source>
</evidence>
<evidence type="ECO:0000313" key="3">
    <source>
        <dbReference type="Proteomes" id="UP000751190"/>
    </source>
</evidence>
<accession>A0A8J5XPI7</accession>